<dbReference type="PRINTS" id="PR00153">
    <property type="entry name" value="CSAPPISMRASE"/>
</dbReference>
<evidence type="ECO:0000256" key="4">
    <source>
        <dbReference type="RuleBase" id="RU363019"/>
    </source>
</evidence>
<comment type="catalytic activity">
    <reaction evidence="4">
        <text>[protein]-peptidylproline (omega=180) = [protein]-peptidylproline (omega=0)</text>
        <dbReference type="Rhea" id="RHEA:16237"/>
        <dbReference type="Rhea" id="RHEA-COMP:10747"/>
        <dbReference type="Rhea" id="RHEA-COMP:10748"/>
        <dbReference type="ChEBI" id="CHEBI:83833"/>
        <dbReference type="ChEBI" id="CHEBI:83834"/>
        <dbReference type="EC" id="5.2.1.8"/>
    </reaction>
</comment>
<dbReference type="GO" id="GO:0003755">
    <property type="term" value="F:peptidyl-prolyl cis-trans isomerase activity"/>
    <property type="evidence" value="ECO:0007669"/>
    <property type="project" value="UniProtKB-UniRule"/>
</dbReference>
<dbReference type="Pfam" id="PF00160">
    <property type="entry name" value="Pro_isomerase"/>
    <property type="match status" value="1"/>
</dbReference>
<evidence type="ECO:0000256" key="1">
    <source>
        <dbReference type="ARBA" id="ARBA00002388"/>
    </source>
</evidence>
<dbReference type="Gene3D" id="2.40.100.10">
    <property type="entry name" value="Cyclophilin-like"/>
    <property type="match status" value="1"/>
</dbReference>
<comment type="function">
    <text evidence="1 4">PPIases accelerate the folding of proteins. It catalyzes the cis-trans isomerization of proline imidic peptide bonds in oligopeptides.</text>
</comment>
<dbReference type="PANTHER" id="PTHR45625">
    <property type="entry name" value="PEPTIDYL-PROLYL CIS-TRANS ISOMERASE-RELATED"/>
    <property type="match status" value="1"/>
</dbReference>
<dbReference type="InterPro" id="IPR002130">
    <property type="entry name" value="Cyclophilin-type_PPIase_dom"/>
</dbReference>
<feature type="region of interest" description="Disordered" evidence="5">
    <location>
        <begin position="230"/>
        <end position="278"/>
    </location>
</feature>
<evidence type="ECO:0000313" key="8">
    <source>
        <dbReference type="Proteomes" id="UP000008234"/>
    </source>
</evidence>
<dbReference type="PANTHER" id="PTHR45625:SF4">
    <property type="entry name" value="PEPTIDYLPROLYL ISOMERASE DOMAIN AND WD REPEAT-CONTAINING PROTEIN 1"/>
    <property type="match status" value="1"/>
</dbReference>
<dbReference type="Proteomes" id="UP000008234">
    <property type="component" value="Chromosome"/>
</dbReference>
<dbReference type="InterPro" id="IPR029000">
    <property type="entry name" value="Cyclophilin-like_dom_sf"/>
</dbReference>
<accession>D3R1T3</accession>
<dbReference type="RefSeq" id="WP_012993474.1">
    <property type="nucleotide sequence ID" value="NC_013895.2"/>
</dbReference>
<dbReference type="EC" id="5.2.1.8" evidence="4"/>
<evidence type="ECO:0000256" key="3">
    <source>
        <dbReference type="ARBA" id="ARBA00023235"/>
    </source>
</evidence>
<dbReference type="InterPro" id="IPR044666">
    <property type="entry name" value="Cyclophilin_A-like"/>
</dbReference>
<dbReference type="KEGG" id="clo:HMPREF0868_0824"/>
<evidence type="ECO:0000313" key="7">
    <source>
        <dbReference type="EMBL" id="ADC91487.1"/>
    </source>
</evidence>
<keyword evidence="8" id="KW-1185">Reference proteome</keyword>
<reference evidence="8" key="1">
    <citation type="submission" date="2009-12" db="EMBL/GenBank/DDBJ databases">
        <title>Sequence of Clostridiales genomosp. BVAB3 str. UPII9-5.</title>
        <authorList>
            <person name="Madupu R."/>
            <person name="Durkin A.S."/>
            <person name="Torralba M."/>
            <person name="Methe B."/>
            <person name="Sutton G.G."/>
            <person name="Strausberg R.L."/>
            <person name="Nelson K.E."/>
        </authorList>
    </citation>
    <scope>NUCLEOTIDE SEQUENCE [LARGE SCALE GENOMIC DNA]</scope>
    <source>
        <strain evidence="8">UPII9-5</strain>
    </source>
</reference>
<protein>
    <recommendedName>
        <fullName evidence="4">Peptidyl-prolyl cis-trans isomerase</fullName>
        <shortName evidence="4">PPIase</shortName>
        <ecNumber evidence="4">5.2.1.8</ecNumber>
    </recommendedName>
</protein>
<dbReference type="HOGENOM" id="CLU_012062_16_0_9"/>
<dbReference type="PROSITE" id="PS50072">
    <property type="entry name" value="CSA_PPIASE_2"/>
    <property type="match status" value="1"/>
</dbReference>
<evidence type="ECO:0000256" key="2">
    <source>
        <dbReference type="ARBA" id="ARBA00023110"/>
    </source>
</evidence>
<evidence type="ECO:0000259" key="6">
    <source>
        <dbReference type="PROSITE" id="PS50072"/>
    </source>
</evidence>
<dbReference type="SUPFAM" id="SSF50891">
    <property type="entry name" value="Cyclophilin-like"/>
    <property type="match status" value="1"/>
</dbReference>
<keyword evidence="2 4" id="KW-0697">Rotamase</keyword>
<name>D3R1T3_MAGIU</name>
<organism evidence="7 8">
    <name type="scientific">Mageeibacillus indolicus (strain UPII9-5)</name>
    <name type="common">Clostridiales genomosp. BVAB3 (strain UPII9-5)</name>
    <dbReference type="NCBI Taxonomy" id="699246"/>
    <lineage>
        <taxon>Bacteria</taxon>
        <taxon>Bacillati</taxon>
        <taxon>Bacillota</taxon>
        <taxon>Clostridia</taxon>
        <taxon>Eubacteriales</taxon>
        <taxon>Oscillospiraceae</taxon>
        <taxon>Mageeibacillus</taxon>
    </lineage>
</organism>
<evidence type="ECO:0000256" key="5">
    <source>
        <dbReference type="SAM" id="MobiDB-lite"/>
    </source>
</evidence>
<dbReference type="STRING" id="699246.HMPREF0868_0824"/>
<feature type="domain" description="PPIase cyclophilin-type" evidence="6">
    <location>
        <begin position="79"/>
        <end position="216"/>
    </location>
</feature>
<proteinExistence type="inferred from homology"/>
<sequence length="278" mass="29025">MNKWMKSLTAVLLTVTLAGINVGCGKNDKEGKAAAEAAKTGATDAAVTAEKVKQPLPDMQPSKTATNFVRMDMAGGASIVIQLFPQAAPLTVANFQKLVGKGFYNGLTFHRAVPQFVIQGGDPSGNGSGGSDETVKGEFLTNGIFNPLKHKRGVVSMARSQDKDSASSQFFIVLDSRSGSNLNDQYAAFGDVIYGMDEVDRIAALKTNNEAIIDKPVISKAYFITRKEAESLGAKPTEAASAETKESESGDAVSGSSDDSSTANTTTEPGSTNEGGGK</sequence>
<dbReference type="AlphaFoldDB" id="D3R1T3"/>
<dbReference type="eggNOG" id="COG0652">
    <property type="taxonomic scope" value="Bacteria"/>
</dbReference>
<comment type="similarity">
    <text evidence="4">Belongs to the cyclophilin-type PPIase family.</text>
</comment>
<gene>
    <name evidence="7" type="ordered locus">HMPREF0868_0824</name>
</gene>
<keyword evidence="3 4" id="KW-0413">Isomerase</keyword>
<dbReference type="CDD" id="cd00317">
    <property type="entry name" value="cyclophilin"/>
    <property type="match status" value="1"/>
</dbReference>
<dbReference type="EMBL" id="CP001850">
    <property type="protein sequence ID" value="ADC91487.1"/>
    <property type="molecule type" value="Genomic_DNA"/>
</dbReference>
<feature type="compositionally biased region" description="Low complexity" evidence="5">
    <location>
        <begin position="250"/>
        <end position="268"/>
    </location>
</feature>